<evidence type="ECO:0000256" key="11">
    <source>
        <dbReference type="SAM" id="SignalP"/>
    </source>
</evidence>
<dbReference type="PRINTS" id="PR00463">
    <property type="entry name" value="EP450I"/>
</dbReference>
<dbReference type="InterPro" id="IPR036396">
    <property type="entry name" value="Cyt_P450_sf"/>
</dbReference>
<keyword evidence="11" id="KW-0732">Signal</keyword>
<dbReference type="SUPFAM" id="SSF48264">
    <property type="entry name" value="Cytochrome P450"/>
    <property type="match status" value="1"/>
</dbReference>
<dbReference type="InterPro" id="IPR002401">
    <property type="entry name" value="Cyt_P450_E_grp-I"/>
</dbReference>
<dbReference type="GO" id="GO:0020037">
    <property type="term" value="F:heme binding"/>
    <property type="evidence" value="ECO:0007669"/>
    <property type="project" value="InterPro"/>
</dbReference>
<feature type="signal peptide" evidence="11">
    <location>
        <begin position="1"/>
        <end position="25"/>
    </location>
</feature>
<dbReference type="EMBL" id="SGPM01000770">
    <property type="protein sequence ID" value="THH16007.1"/>
    <property type="molecule type" value="Genomic_DNA"/>
</dbReference>
<dbReference type="GO" id="GO:0016705">
    <property type="term" value="F:oxidoreductase activity, acting on paired donors, with incorporation or reduction of molecular oxygen"/>
    <property type="evidence" value="ECO:0007669"/>
    <property type="project" value="InterPro"/>
</dbReference>
<evidence type="ECO:0000256" key="3">
    <source>
        <dbReference type="ARBA" id="ARBA00010617"/>
    </source>
</evidence>
<comment type="cofactor">
    <cofactor evidence="1 9">
        <name>heme</name>
        <dbReference type="ChEBI" id="CHEBI:30413"/>
    </cofactor>
</comment>
<evidence type="ECO:0000256" key="6">
    <source>
        <dbReference type="ARBA" id="ARBA00023002"/>
    </source>
</evidence>
<gene>
    <name evidence="12" type="ORF">EUX98_g9372</name>
</gene>
<dbReference type="PANTHER" id="PTHR24305:SF166">
    <property type="entry name" value="CYTOCHROME P450 12A4, MITOCHONDRIAL-RELATED"/>
    <property type="match status" value="1"/>
</dbReference>
<feature type="binding site" description="axial binding residue" evidence="9">
    <location>
        <position position="478"/>
    </location>
    <ligand>
        <name>heme</name>
        <dbReference type="ChEBI" id="CHEBI:30413"/>
    </ligand>
    <ligandPart>
        <name>Fe</name>
        <dbReference type="ChEBI" id="CHEBI:18248"/>
    </ligandPart>
</feature>
<dbReference type="GO" id="GO:0005506">
    <property type="term" value="F:iron ion binding"/>
    <property type="evidence" value="ECO:0007669"/>
    <property type="project" value="InterPro"/>
</dbReference>
<dbReference type="PROSITE" id="PS00086">
    <property type="entry name" value="CYTOCHROME_P450"/>
    <property type="match status" value="1"/>
</dbReference>
<keyword evidence="7 9" id="KW-0408">Iron</keyword>
<evidence type="ECO:0008006" key="14">
    <source>
        <dbReference type="Google" id="ProtNLM"/>
    </source>
</evidence>
<dbReference type="OrthoDB" id="1470350at2759"/>
<evidence type="ECO:0000256" key="9">
    <source>
        <dbReference type="PIRSR" id="PIRSR602401-1"/>
    </source>
</evidence>
<dbReference type="Pfam" id="PF00067">
    <property type="entry name" value="p450"/>
    <property type="match status" value="1"/>
</dbReference>
<sequence>MSTSLLPFVSLAVLLGLYLVYKCVAPTSISDIPGPKPDSFWLGNVGKLYRSLIGDVDFVWQDQFGGIARIKGPIGQDVLWISDPKALQFIHQTAGYNFPKPSERQAIIRLSTDHGLASVDGEIHKRQRKVMLPAFGTPETKALLPIFSKCAQSITAKWKDQLFDTSDQTNVYNIPSWLSSATLDAIGEAAFDHQFNSLDNQEDEFIKGYQNMFIETFGGLSESKVFFLGVSRFIPLPLLEMFYAHVPGLGLDPTIKNRKLAHKFAKEMIASKSEAIDVGNGRHDVMSILLTANKAHNTKTGLTDYEMLSQMRTILIAGHETTSNSLSWGLYELARNPEIQQRLRKEIHDAEAGLKARGRSHFTVSDLEAMPFNQACVKEMLRLHPVVPHTFRIAGKNIAVPLSKPITTLSGKVTQEVFIPKGTRITVAIAAYNRDKSLFGEDAHEFNPARWLNMSEKRDTSVGVYSNLLTFSAGVRACIGWRFAVFEMQLFLIELISNFEFSWTEETKKPATLLRPKFDQNFIAFAFHKAAGICRADLLRALPKIVETSNLNSSVIIIQLTPS</sequence>
<evidence type="ECO:0000256" key="7">
    <source>
        <dbReference type="ARBA" id="ARBA00023004"/>
    </source>
</evidence>
<keyword evidence="4 9" id="KW-0349">Heme</keyword>
<keyword evidence="6 10" id="KW-0560">Oxidoreductase</keyword>
<keyword evidence="13" id="KW-1185">Reference proteome</keyword>
<evidence type="ECO:0000256" key="4">
    <source>
        <dbReference type="ARBA" id="ARBA00022617"/>
    </source>
</evidence>
<evidence type="ECO:0000256" key="10">
    <source>
        <dbReference type="RuleBase" id="RU000461"/>
    </source>
</evidence>
<dbReference type="InterPro" id="IPR001128">
    <property type="entry name" value="Cyt_P450"/>
</dbReference>
<dbReference type="PRINTS" id="PR00385">
    <property type="entry name" value="P450"/>
</dbReference>
<dbReference type="GO" id="GO:0004497">
    <property type="term" value="F:monooxygenase activity"/>
    <property type="evidence" value="ECO:0007669"/>
    <property type="project" value="UniProtKB-KW"/>
</dbReference>
<dbReference type="InterPro" id="IPR017972">
    <property type="entry name" value="Cyt_P450_CS"/>
</dbReference>
<dbReference type="AlphaFoldDB" id="A0A4S4LVA0"/>
<keyword evidence="5 9" id="KW-0479">Metal-binding</keyword>
<protein>
    <recommendedName>
        <fullName evidence="14">Cytochrome P450</fullName>
    </recommendedName>
</protein>
<evidence type="ECO:0000256" key="5">
    <source>
        <dbReference type="ARBA" id="ARBA00022723"/>
    </source>
</evidence>
<comment type="caution">
    <text evidence="12">The sequence shown here is derived from an EMBL/GenBank/DDBJ whole genome shotgun (WGS) entry which is preliminary data.</text>
</comment>
<dbReference type="PANTHER" id="PTHR24305">
    <property type="entry name" value="CYTOCHROME P450"/>
    <property type="match status" value="1"/>
</dbReference>
<evidence type="ECO:0000256" key="1">
    <source>
        <dbReference type="ARBA" id="ARBA00001971"/>
    </source>
</evidence>
<comment type="pathway">
    <text evidence="2">Secondary metabolite biosynthesis.</text>
</comment>
<evidence type="ECO:0000256" key="8">
    <source>
        <dbReference type="ARBA" id="ARBA00023033"/>
    </source>
</evidence>
<organism evidence="12 13">
    <name type="scientific">Antrodiella citrinella</name>
    <dbReference type="NCBI Taxonomy" id="2447956"/>
    <lineage>
        <taxon>Eukaryota</taxon>
        <taxon>Fungi</taxon>
        <taxon>Dikarya</taxon>
        <taxon>Basidiomycota</taxon>
        <taxon>Agaricomycotina</taxon>
        <taxon>Agaricomycetes</taxon>
        <taxon>Polyporales</taxon>
        <taxon>Steccherinaceae</taxon>
        <taxon>Antrodiella</taxon>
    </lineage>
</organism>
<evidence type="ECO:0000313" key="12">
    <source>
        <dbReference type="EMBL" id="THH16007.1"/>
    </source>
</evidence>
<comment type="similarity">
    <text evidence="3 10">Belongs to the cytochrome P450 family.</text>
</comment>
<feature type="chain" id="PRO_5021033045" description="Cytochrome P450" evidence="11">
    <location>
        <begin position="26"/>
        <end position="563"/>
    </location>
</feature>
<accession>A0A4S4LVA0</accession>
<reference evidence="12 13" key="1">
    <citation type="submission" date="2019-02" db="EMBL/GenBank/DDBJ databases">
        <title>Genome sequencing of the rare red list fungi Antrodiella citrinella (Flaviporus citrinellus).</title>
        <authorList>
            <person name="Buettner E."/>
            <person name="Kellner H."/>
        </authorList>
    </citation>
    <scope>NUCLEOTIDE SEQUENCE [LARGE SCALE GENOMIC DNA]</scope>
    <source>
        <strain evidence="12 13">DSM 108506</strain>
    </source>
</reference>
<keyword evidence="8 10" id="KW-0503">Monooxygenase</keyword>
<dbReference type="Proteomes" id="UP000308730">
    <property type="component" value="Unassembled WGS sequence"/>
</dbReference>
<evidence type="ECO:0000256" key="2">
    <source>
        <dbReference type="ARBA" id="ARBA00005179"/>
    </source>
</evidence>
<dbReference type="Gene3D" id="1.10.630.10">
    <property type="entry name" value="Cytochrome P450"/>
    <property type="match status" value="1"/>
</dbReference>
<dbReference type="InterPro" id="IPR050121">
    <property type="entry name" value="Cytochrome_P450_monoxygenase"/>
</dbReference>
<name>A0A4S4LVA0_9APHY</name>
<proteinExistence type="inferred from homology"/>
<dbReference type="CDD" id="cd11069">
    <property type="entry name" value="CYP_FUM15-like"/>
    <property type="match status" value="1"/>
</dbReference>
<evidence type="ECO:0000313" key="13">
    <source>
        <dbReference type="Proteomes" id="UP000308730"/>
    </source>
</evidence>